<proteinExistence type="predicted"/>
<evidence type="ECO:0000256" key="2">
    <source>
        <dbReference type="SAM" id="SignalP"/>
    </source>
</evidence>
<dbReference type="EMBL" id="LT598447">
    <property type="protein sequence ID" value="SCV05828.1"/>
    <property type="molecule type" value="Genomic_DNA"/>
</dbReference>
<protein>
    <submittedName>
        <fullName evidence="3">LANO_0H16072g1_1</fullName>
    </submittedName>
</protein>
<evidence type="ECO:0000256" key="1">
    <source>
        <dbReference type="SAM" id="MobiDB-lite"/>
    </source>
</evidence>
<dbReference type="Proteomes" id="UP000189911">
    <property type="component" value="Chromosome H"/>
</dbReference>
<organism evidence="3 4">
    <name type="scientific">Lachancea nothofagi CBS 11611</name>
    <dbReference type="NCBI Taxonomy" id="1266666"/>
    <lineage>
        <taxon>Eukaryota</taxon>
        <taxon>Fungi</taxon>
        <taxon>Dikarya</taxon>
        <taxon>Ascomycota</taxon>
        <taxon>Saccharomycotina</taxon>
        <taxon>Saccharomycetes</taxon>
        <taxon>Saccharomycetales</taxon>
        <taxon>Saccharomycetaceae</taxon>
        <taxon>Lachancea</taxon>
    </lineage>
</organism>
<dbReference type="OrthoDB" id="4036615at2759"/>
<feature type="region of interest" description="Disordered" evidence="1">
    <location>
        <begin position="65"/>
        <end position="100"/>
    </location>
</feature>
<evidence type="ECO:0000313" key="3">
    <source>
        <dbReference type="EMBL" id="SCV05828.1"/>
    </source>
</evidence>
<dbReference type="AlphaFoldDB" id="A0A1G4KMN2"/>
<reference evidence="4" key="1">
    <citation type="submission" date="2016-03" db="EMBL/GenBank/DDBJ databases">
        <authorList>
            <person name="Devillers Hugo."/>
        </authorList>
    </citation>
    <scope>NUCLEOTIDE SEQUENCE [LARGE SCALE GENOMIC DNA]</scope>
</reference>
<feature type="chain" id="PRO_5009236594" evidence="2">
    <location>
        <begin position="20"/>
        <end position="192"/>
    </location>
</feature>
<feature type="signal peptide" evidence="2">
    <location>
        <begin position="1"/>
        <end position="19"/>
    </location>
</feature>
<gene>
    <name evidence="3" type="ORF">LANO_0H16072G</name>
</gene>
<keyword evidence="2" id="KW-0732">Signal</keyword>
<sequence>MKISSIAHTLVAACGLVSAYGYANQTVTTLTPSSGAVITETTEYTSKGSDYTSTVTLMTTITMSGDSSASVTSAPASQAATSTENGSNENNKGVGALSAGSESTTSEVWSTITSTLYTTQSVTLSNSQVSTSVSAYEKQIVIGTSMPSCTPQTVTVTQDKTQYVTVTAGAVSSSGAVWSPSSATYANTTLIQ</sequence>
<feature type="compositionally biased region" description="Low complexity" evidence="1">
    <location>
        <begin position="65"/>
        <end position="83"/>
    </location>
</feature>
<accession>A0A1G4KMN2</accession>
<keyword evidence="4" id="KW-1185">Reference proteome</keyword>
<evidence type="ECO:0000313" key="4">
    <source>
        <dbReference type="Proteomes" id="UP000189911"/>
    </source>
</evidence>
<name>A0A1G4KMN2_9SACH</name>